<evidence type="ECO:0000259" key="2">
    <source>
        <dbReference type="SMART" id="SM01349"/>
    </source>
</evidence>
<name>A0A7S1KQE9_9EUKA</name>
<feature type="compositionally biased region" description="Basic and acidic residues" evidence="1">
    <location>
        <begin position="840"/>
        <end position="849"/>
    </location>
</feature>
<accession>A0A7S1KQE9</accession>
<dbReference type="InterPro" id="IPR048738">
    <property type="entry name" value="CEP104_Znf"/>
</dbReference>
<evidence type="ECO:0000313" key="3">
    <source>
        <dbReference type="EMBL" id="CAD9080981.1"/>
    </source>
</evidence>
<feature type="region of interest" description="Disordered" evidence="1">
    <location>
        <begin position="191"/>
        <end position="215"/>
    </location>
</feature>
<dbReference type="SUPFAM" id="SSF48371">
    <property type="entry name" value="ARM repeat"/>
    <property type="match status" value="1"/>
</dbReference>
<dbReference type="Pfam" id="PF21038">
    <property type="entry name" value="CEP104_N"/>
    <property type="match status" value="1"/>
</dbReference>
<sequence length="1011" mass="116200">MPHQKEPPLIQFHVVQSSSEDANHPAQNLELRRQEGWCSRQFADPPHEVIFQFPGLCRIKKLKILSHSYKIAKKIELYIGNLPNSVREIARNEKKEDLLRLISFTRATFKRIGYMSLEDNSKTQWKAWELKTANLDVTCSFIKFKMREHHVNEKNIYNQVALIGVEFFGMVKEKFPEVILPPVVQNKMAPALSEMRPSAKSDSKEDDLPTEEFDAETQDQLVKLEHYKENARREENFKKAHELKSQISGLKRTAHQLMILDKEKNHAADVEDFLRAEELKQKIVELRRIKDQYTQVVSQEEQLEEQTRHRRVNRHHAAKSQPPQDETPVVTRRKVARQISIDESGDESNFHPTPQQSYDSQRSRGMRRSYASNNEDEEEEIPFHQPTRRQIDSVQLSGSAPGPMSPGGMRMSRLHDEFNEEEYEEFHTRRLPMGVATNQEDLVPEGHVVHHPDSPVYAHEHASGARLGQHRYSVEGKVHDEQPIRPSKDNRYAFEHHLDAYDQPPPGMEQNVPQVQEIGGPTQEEIVANLESWEANIVGVILSKSEVPPEQLISGVDDLQSYINVFGEYVAKSLHSKLRVHREYALRGIIDYFDQIPADKQLLLTIVCQYMKRALKDTIPQVYFLGIELLQKTIRSCCSDVRKAVVHHAVAPVVPILISMLGETNSRKKNDSEQTIVLMADEKNIEPSLFIKYLTKDGKDKNWRPLYGRLQMLGEFIRKYGFTEQSGLTDQSVMKYIQKHYDHSRREVRTAAVVATMEVYLVLKDTIQQDDPVNWFIQKYLPKDMRDALRKEIVEKLMTEDPQLMRESNIIHPPAPKRRNTLAEHSNVQNEEELNDQETTGDRSRRDNLKNISESQDENIDAPEEDDEEGQAIIVENDDGTLMCNLCGSVIQTDPTEGGADDLVEQHIVWECPILQKCSLCNAVVEVFDMNHHQLTNCDAKNQVKQCPRCKMAIRKEEYKEHVESQACPKAGPNTNICPLCSEEIEPGQPGWKKHMIDEGCAANPKGGILA</sequence>
<evidence type="ECO:0000256" key="1">
    <source>
        <dbReference type="SAM" id="MobiDB-lite"/>
    </source>
</evidence>
<feature type="compositionally biased region" description="Acidic residues" evidence="1">
    <location>
        <begin position="855"/>
        <end position="868"/>
    </location>
</feature>
<feature type="compositionally biased region" description="Low complexity" evidence="1">
    <location>
        <begin position="397"/>
        <end position="409"/>
    </location>
</feature>
<dbReference type="InterPro" id="IPR008979">
    <property type="entry name" value="Galactose-bd-like_sf"/>
</dbReference>
<feature type="region of interest" description="Disordered" evidence="1">
    <location>
        <begin position="297"/>
        <end position="409"/>
    </location>
</feature>
<dbReference type="AlphaFoldDB" id="A0A7S1KQE9"/>
<gene>
    <name evidence="3" type="ORF">PCOS0759_LOCUS4221</name>
</gene>
<dbReference type="InterPro" id="IPR016024">
    <property type="entry name" value="ARM-type_fold"/>
</dbReference>
<dbReference type="EMBL" id="HBGD01005096">
    <property type="protein sequence ID" value="CAD9080981.1"/>
    <property type="molecule type" value="Transcribed_RNA"/>
</dbReference>
<dbReference type="Gene3D" id="1.25.10.10">
    <property type="entry name" value="Leucine-rich Repeat Variant"/>
    <property type="match status" value="1"/>
</dbReference>
<feature type="compositionally biased region" description="Polar residues" evidence="1">
    <location>
        <begin position="350"/>
        <end position="360"/>
    </location>
</feature>
<dbReference type="PANTHER" id="PTHR13371:SF0">
    <property type="entry name" value="CENTROSOMAL PROTEIN OF 104 KDA"/>
    <property type="match status" value="1"/>
</dbReference>
<proteinExistence type="predicted"/>
<dbReference type="SMART" id="SM01349">
    <property type="entry name" value="TOG"/>
    <property type="match status" value="1"/>
</dbReference>
<dbReference type="Pfam" id="PF21040">
    <property type="entry name" value="CEP104-like_TOG"/>
    <property type="match status" value="1"/>
</dbReference>
<dbReference type="PANTHER" id="PTHR13371">
    <property type="entry name" value="GLYCINE-, GLUTAMATE-, THIENYLCYCLOHEXYLPIPERIDINE-BINDING PROTEIN"/>
    <property type="match status" value="1"/>
</dbReference>
<feature type="compositionally biased region" description="Basic and acidic residues" evidence="1">
    <location>
        <begin position="197"/>
        <end position="207"/>
    </location>
</feature>
<feature type="domain" description="TOG" evidence="2">
    <location>
        <begin position="551"/>
        <end position="803"/>
    </location>
</feature>
<dbReference type="GO" id="GO:0005929">
    <property type="term" value="C:cilium"/>
    <property type="evidence" value="ECO:0007669"/>
    <property type="project" value="TreeGrafter"/>
</dbReference>
<feature type="region of interest" description="Disordered" evidence="1">
    <location>
        <begin position="825"/>
        <end position="868"/>
    </location>
</feature>
<reference evidence="3" key="1">
    <citation type="submission" date="2021-01" db="EMBL/GenBank/DDBJ databases">
        <authorList>
            <person name="Corre E."/>
            <person name="Pelletier E."/>
            <person name="Niang G."/>
            <person name="Scheremetjew M."/>
            <person name="Finn R."/>
            <person name="Kale V."/>
            <person name="Holt S."/>
            <person name="Cochrane G."/>
            <person name="Meng A."/>
            <person name="Brown T."/>
            <person name="Cohen L."/>
        </authorList>
    </citation>
    <scope>NUCLEOTIDE SEQUENCE</scope>
    <source>
        <strain evidence="3">WS</strain>
    </source>
</reference>
<dbReference type="InterPro" id="IPR011989">
    <property type="entry name" value="ARM-like"/>
</dbReference>
<dbReference type="Pfam" id="PF21039">
    <property type="entry name" value="CEP104_ZnF"/>
    <property type="match status" value="1"/>
</dbReference>
<protein>
    <recommendedName>
        <fullName evidence="2">TOG domain-containing protein</fullName>
    </recommendedName>
</protein>
<feature type="compositionally biased region" description="Basic residues" evidence="1">
    <location>
        <begin position="308"/>
        <end position="318"/>
    </location>
</feature>
<dbReference type="InterPro" id="IPR052607">
    <property type="entry name" value="CEP104-like"/>
</dbReference>
<dbReference type="InterPro" id="IPR048739">
    <property type="entry name" value="CEP104_N"/>
</dbReference>
<dbReference type="InterPro" id="IPR034085">
    <property type="entry name" value="TOG"/>
</dbReference>
<dbReference type="SUPFAM" id="SSF49785">
    <property type="entry name" value="Galactose-binding domain-like"/>
    <property type="match status" value="1"/>
</dbReference>
<organism evidence="3">
    <name type="scientific">Percolomonas cosmopolitus</name>
    <dbReference type="NCBI Taxonomy" id="63605"/>
    <lineage>
        <taxon>Eukaryota</taxon>
        <taxon>Discoba</taxon>
        <taxon>Heterolobosea</taxon>
        <taxon>Tetramitia</taxon>
        <taxon>Eutetramitia</taxon>
        <taxon>Percolomonadidae</taxon>
        <taxon>Percolomonas</taxon>
    </lineage>
</organism>